<reference evidence="1 2" key="1">
    <citation type="submission" date="2021-05" db="EMBL/GenBank/DDBJ databases">
        <title>A Polyphasic approach of four new species of the genus Ohtaekwangia: Ohtaekwangia histidinii sp. nov., Ohtaekwangia cretensis sp. nov., Ohtaekwangia indiensis sp. nov., Ohtaekwangia reichenbachii sp. nov. from diverse environment.</title>
        <authorList>
            <person name="Octaviana S."/>
        </authorList>
    </citation>
    <scope>NUCLEOTIDE SEQUENCE [LARGE SCALE GENOMIC DNA]</scope>
    <source>
        <strain evidence="1 2">PWU4</strain>
    </source>
</reference>
<dbReference type="RefSeq" id="WP_254164023.1">
    <property type="nucleotide sequence ID" value="NZ_JAHESF010000013.1"/>
</dbReference>
<gene>
    <name evidence="1" type="ORF">KK083_14755</name>
</gene>
<keyword evidence="2" id="KW-1185">Reference proteome</keyword>
<evidence type="ECO:0000313" key="1">
    <source>
        <dbReference type="EMBL" id="MBT1698150.1"/>
    </source>
</evidence>
<protein>
    <recommendedName>
        <fullName evidence="3">DUF1579 domain-containing protein</fullName>
    </recommendedName>
</protein>
<comment type="caution">
    <text evidence="1">The sequence shown here is derived from an EMBL/GenBank/DDBJ whole genome shotgun (WGS) entry which is preliminary data.</text>
</comment>
<evidence type="ECO:0000313" key="2">
    <source>
        <dbReference type="Proteomes" id="UP001319200"/>
    </source>
</evidence>
<organism evidence="1 2">
    <name type="scientific">Chryseosolibacter histidini</name>
    <dbReference type="NCBI Taxonomy" id="2782349"/>
    <lineage>
        <taxon>Bacteria</taxon>
        <taxon>Pseudomonadati</taxon>
        <taxon>Bacteroidota</taxon>
        <taxon>Cytophagia</taxon>
        <taxon>Cytophagales</taxon>
        <taxon>Chryseotaleaceae</taxon>
        <taxon>Chryseosolibacter</taxon>
    </lineage>
</organism>
<dbReference type="Proteomes" id="UP001319200">
    <property type="component" value="Unassembled WGS sequence"/>
</dbReference>
<accession>A0AAP2DKR5</accession>
<proteinExistence type="predicted"/>
<sequence>MKRRIVSSGIIACLLIMGIKGFCQEEKSGADVRAIPKVKFNAAGELEIMPSPTSSPNDFDFYVGAWKVHNLRQKKTNDGKITWIEFEATSTMNKMLRGLGNIDYFAADIEGKPIEGMTLRLFDPKKKLWSIYWASSNDGVLGMPPVVGSFENKVGYFFSQDIYEGASIITVYRWDARDAGKPVWSQTYSEDNGQTWKEWNWVMHMSK</sequence>
<name>A0AAP2DKR5_9BACT</name>
<dbReference type="EMBL" id="JAHESF010000013">
    <property type="protein sequence ID" value="MBT1698150.1"/>
    <property type="molecule type" value="Genomic_DNA"/>
</dbReference>
<dbReference type="AlphaFoldDB" id="A0AAP2DKR5"/>
<evidence type="ECO:0008006" key="3">
    <source>
        <dbReference type="Google" id="ProtNLM"/>
    </source>
</evidence>